<gene>
    <name evidence="1" type="ORF">Lboz_3140</name>
</gene>
<dbReference type="AlphaFoldDB" id="A0A0W0REV9"/>
<organism evidence="1 2">
    <name type="scientific">Legionella bozemanae</name>
    <name type="common">Fluoribacter bozemanae</name>
    <dbReference type="NCBI Taxonomy" id="447"/>
    <lineage>
        <taxon>Bacteria</taxon>
        <taxon>Pseudomonadati</taxon>
        <taxon>Pseudomonadota</taxon>
        <taxon>Gammaproteobacteria</taxon>
        <taxon>Legionellales</taxon>
        <taxon>Legionellaceae</taxon>
        <taxon>Legionella</taxon>
    </lineage>
</organism>
<dbReference type="Proteomes" id="UP000054695">
    <property type="component" value="Unassembled WGS sequence"/>
</dbReference>
<dbReference type="OrthoDB" id="5650317at2"/>
<evidence type="ECO:0000313" key="2">
    <source>
        <dbReference type="Proteomes" id="UP000054695"/>
    </source>
</evidence>
<comment type="caution">
    <text evidence="1">The sequence shown here is derived from an EMBL/GenBank/DDBJ whole genome shotgun (WGS) entry which is preliminary data.</text>
</comment>
<evidence type="ECO:0000313" key="1">
    <source>
        <dbReference type="EMBL" id="KTC69624.1"/>
    </source>
</evidence>
<reference evidence="1 2" key="1">
    <citation type="submission" date="2015-11" db="EMBL/GenBank/DDBJ databases">
        <title>Genomic analysis of 38 Legionella species identifies large and diverse effector repertoires.</title>
        <authorList>
            <person name="Burstein D."/>
            <person name="Amaro F."/>
            <person name="Zusman T."/>
            <person name="Lifshitz Z."/>
            <person name="Cohen O."/>
            <person name="Gilbert J.A."/>
            <person name="Pupko T."/>
            <person name="Shuman H.A."/>
            <person name="Segal G."/>
        </authorList>
    </citation>
    <scope>NUCLEOTIDE SEQUENCE [LARGE SCALE GENOMIC DNA]</scope>
    <source>
        <strain evidence="1 2">WIGA</strain>
    </source>
</reference>
<dbReference type="PATRIC" id="fig|447.4.peg.3354"/>
<sequence>MRKKMTQTLFSSSLVPSRSIWTRASAYPVKYEATWRLETLCFPTSTYNGSKLSDFNFFNIFTMPRSHNLLFRGMSKKESDCVFNKKMDGFVGRKPSVFRSKDKEKMMIAHQSGDIMGISTSMSLDAAKSWSRGKEHEIMVFDLNNIPKRETHHQKYEAGELGVNPIDGEYIDFSGEAECTLSGAHISACVARVEKVGLLFWKIEFNPLYVDVKKLPPDLRREFKDVVRSFYDLIQTKKPDSEKVKEYEKKELNFYLKVADTLGYSEEHKAAIVSHFKGKGLEIEYKEGPDLK</sequence>
<dbReference type="EMBL" id="LNXU01000045">
    <property type="protein sequence ID" value="KTC69624.1"/>
    <property type="molecule type" value="Genomic_DNA"/>
</dbReference>
<dbReference type="RefSeq" id="WP_058460685.1">
    <property type="nucleotide sequence ID" value="NZ_CAAAIY010000007.1"/>
</dbReference>
<name>A0A0W0REV9_LEGBO</name>
<accession>A0A0W0REV9</accession>
<protein>
    <submittedName>
        <fullName evidence="1">Uncharacterized protein</fullName>
    </submittedName>
</protein>
<proteinExistence type="predicted"/>
<keyword evidence="2" id="KW-1185">Reference proteome</keyword>